<accession>A0A7W6D446</accession>
<evidence type="ECO:0000313" key="2">
    <source>
        <dbReference type="Proteomes" id="UP000528964"/>
    </source>
</evidence>
<dbReference type="Proteomes" id="UP000528964">
    <property type="component" value="Unassembled WGS sequence"/>
</dbReference>
<dbReference type="RefSeq" id="WP_428978232.1">
    <property type="nucleotide sequence ID" value="NZ_JACIDR010000005.1"/>
</dbReference>
<organism evidence="1 2">
    <name type="scientific">Hansschlegelia beijingensis</name>
    <dbReference type="NCBI Taxonomy" id="1133344"/>
    <lineage>
        <taxon>Bacteria</taxon>
        <taxon>Pseudomonadati</taxon>
        <taxon>Pseudomonadota</taxon>
        <taxon>Alphaproteobacteria</taxon>
        <taxon>Hyphomicrobiales</taxon>
        <taxon>Methylopilaceae</taxon>
        <taxon>Hansschlegelia</taxon>
    </lineage>
</organism>
<sequence>MMTDRGDARVRRLENLGMPWEKLFGYYQAVQYRDTIYLSGQLGHDDEGRIVGPAGLDDAGKVIDVSGMEQQIRQTYANASRLLERFGASLDDVVEETLFVLDMDEAFATAPQVRKEAYRTDMPRCASTLVATPRLAMPEQLVEITFRAVLGGGASS</sequence>
<keyword evidence="2" id="KW-1185">Reference proteome</keyword>
<dbReference type="Gene3D" id="3.30.1330.40">
    <property type="entry name" value="RutC-like"/>
    <property type="match status" value="1"/>
</dbReference>
<gene>
    <name evidence="1" type="ORF">GGR24_002927</name>
</gene>
<dbReference type="InterPro" id="IPR035959">
    <property type="entry name" value="RutC-like_sf"/>
</dbReference>
<dbReference type="PANTHER" id="PTHR43857">
    <property type="entry name" value="BLR7761 PROTEIN"/>
    <property type="match status" value="1"/>
</dbReference>
<dbReference type="SUPFAM" id="SSF55298">
    <property type="entry name" value="YjgF-like"/>
    <property type="match status" value="1"/>
</dbReference>
<dbReference type="PANTHER" id="PTHR43857:SF1">
    <property type="entry name" value="YJGH FAMILY PROTEIN"/>
    <property type="match status" value="1"/>
</dbReference>
<evidence type="ECO:0000313" key="1">
    <source>
        <dbReference type="EMBL" id="MBB3974246.1"/>
    </source>
</evidence>
<reference evidence="1 2" key="1">
    <citation type="submission" date="2020-08" db="EMBL/GenBank/DDBJ databases">
        <title>Genomic Encyclopedia of Type Strains, Phase IV (KMG-IV): sequencing the most valuable type-strain genomes for metagenomic binning, comparative biology and taxonomic classification.</title>
        <authorList>
            <person name="Goeker M."/>
        </authorList>
    </citation>
    <scope>NUCLEOTIDE SEQUENCE [LARGE SCALE GENOMIC DNA]</scope>
    <source>
        <strain evidence="1 2">DSM 25481</strain>
    </source>
</reference>
<name>A0A7W6D446_9HYPH</name>
<comment type="caution">
    <text evidence="1">The sequence shown here is derived from an EMBL/GenBank/DDBJ whole genome shotgun (WGS) entry which is preliminary data.</text>
</comment>
<dbReference type="InterPro" id="IPR006175">
    <property type="entry name" value="YjgF/YER057c/UK114"/>
</dbReference>
<proteinExistence type="predicted"/>
<protein>
    <submittedName>
        <fullName evidence="1">Enamine deaminase RidA (YjgF/YER057c/UK114 family)</fullName>
    </submittedName>
</protein>
<dbReference type="AlphaFoldDB" id="A0A7W6D446"/>
<dbReference type="Pfam" id="PF01042">
    <property type="entry name" value="Ribonuc_L-PSP"/>
    <property type="match status" value="1"/>
</dbReference>
<dbReference type="EMBL" id="JACIDR010000005">
    <property type="protein sequence ID" value="MBB3974246.1"/>
    <property type="molecule type" value="Genomic_DNA"/>
</dbReference>